<dbReference type="GeneID" id="34518292"/>
<sequence>MLRTVFSAYKGYHAPKDASSQDDDNWNMTQTRSRTRSSRRQLGPPLSGFDQLKWDVVGKGHSIVYGDSKPTKKGPSSSDSDISDDDRTPDGNPKENTEGSRFYSEDQIPYDEFDGNFSYASPDILEPDQDIEFEASRGDNEKKERIGKNGKNNKTRGTGKHRKQDRVMSRKLERKARKEEKKQKKSLKSSGLYATSDGDKVKLLNELYREASSRLESSFKYYDVSVYKEDLFNLTDDQWLNDNNLSFIYEFLTRFQLVPILSSLFNKSIPLEKSSESIILLKPSMSYLLMHTRDPTMLKGVLPPMERASFVFLPVNDNDDVELAEGGSHWSLVVASIPDNTCFVFDSMTLANESESLTLINRFEAYMGQKYKVRANMPTPQQINGSDCGIMVLQTTALLLARLLNSEEGEPLSFDLSEINLSAIDGRIFVLGTILNLLRSTSG</sequence>
<feature type="region of interest" description="Disordered" evidence="5">
    <location>
        <begin position="135"/>
        <end position="192"/>
    </location>
</feature>
<evidence type="ECO:0000313" key="8">
    <source>
        <dbReference type="Proteomes" id="UP000019384"/>
    </source>
</evidence>
<feature type="compositionally biased region" description="Basic and acidic residues" evidence="5">
    <location>
        <begin position="135"/>
        <end position="147"/>
    </location>
</feature>
<dbReference type="RefSeq" id="XP_022456904.1">
    <property type="nucleotide sequence ID" value="XM_022605435.1"/>
</dbReference>
<dbReference type="HOGENOM" id="CLU_618295_0_0_1"/>
<comment type="similarity">
    <text evidence="1">Belongs to the peptidase C48 family.</text>
</comment>
<feature type="compositionally biased region" description="Basic residues" evidence="5">
    <location>
        <begin position="151"/>
        <end position="164"/>
    </location>
</feature>
<dbReference type="AlphaFoldDB" id="W6MFZ4"/>
<dbReference type="GO" id="GO:0008234">
    <property type="term" value="F:cysteine-type peptidase activity"/>
    <property type="evidence" value="ECO:0007669"/>
    <property type="project" value="UniProtKB-KW"/>
</dbReference>
<dbReference type="PANTHER" id="PTHR46468">
    <property type="entry name" value="SENTRIN-SPECIFIC PROTEASE 8"/>
    <property type="match status" value="1"/>
</dbReference>
<evidence type="ECO:0000256" key="2">
    <source>
        <dbReference type="ARBA" id="ARBA00022670"/>
    </source>
</evidence>
<evidence type="ECO:0000256" key="1">
    <source>
        <dbReference type="ARBA" id="ARBA00005234"/>
    </source>
</evidence>
<dbReference type="InterPro" id="IPR038765">
    <property type="entry name" value="Papain-like_cys_pep_sf"/>
</dbReference>
<proteinExistence type="inferred from homology"/>
<keyword evidence="4" id="KW-0788">Thiol protease</keyword>
<dbReference type="PROSITE" id="PS50600">
    <property type="entry name" value="ULP_PROTEASE"/>
    <property type="match status" value="1"/>
</dbReference>
<dbReference type="Pfam" id="PF02902">
    <property type="entry name" value="Peptidase_C48"/>
    <property type="match status" value="1"/>
</dbReference>
<keyword evidence="3" id="KW-0378">Hydrolase</keyword>
<dbReference type="InterPro" id="IPR044613">
    <property type="entry name" value="Nep1/2-like"/>
</dbReference>
<evidence type="ECO:0000256" key="5">
    <source>
        <dbReference type="SAM" id="MobiDB-lite"/>
    </source>
</evidence>
<evidence type="ECO:0000313" key="7">
    <source>
        <dbReference type="EMBL" id="CDK24889.1"/>
    </source>
</evidence>
<organism evidence="7 8">
    <name type="scientific">Kuraishia capsulata CBS 1993</name>
    <dbReference type="NCBI Taxonomy" id="1382522"/>
    <lineage>
        <taxon>Eukaryota</taxon>
        <taxon>Fungi</taxon>
        <taxon>Dikarya</taxon>
        <taxon>Ascomycota</taxon>
        <taxon>Saccharomycotina</taxon>
        <taxon>Pichiomycetes</taxon>
        <taxon>Pichiales</taxon>
        <taxon>Pichiaceae</taxon>
        <taxon>Kuraishia</taxon>
    </lineage>
</organism>
<dbReference type="Proteomes" id="UP000019384">
    <property type="component" value="Unassembled WGS sequence"/>
</dbReference>
<dbReference type="GO" id="GO:0019784">
    <property type="term" value="F:deNEDDylase activity"/>
    <property type="evidence" value="ECO:0007669"/>
    <property type="project" value="InterPro"/>
</dbReference>
<keyword evidence="8" id="KW-1185">Reference proteome</keyword>
<reference evidence="7" key="2">
    <citation type="submission" date="2014-02" db="EMBL/GenBank/DDBJ databases">
        <title>Complete DNA sequence of /Kuraishia capsulata/ illustrates novel genomic features among budding yeasts (/Saccharomycotina/).</title>
        <authorList>
            <person name="Morales L."/>
            <person name="Noel B."/>
            <person name="Porcel B."/>
            <person name="Marcet-Houben M."/>
            <person name="Hullo M-F."/>
            <person name="Sacerdot C."/>
            <person name="Tekaia F."/>
            <person name="Leh-Louis V."/>
            <person name="Despons L."/>
            <person name="Khanna V."/>
            <person name="Aury J-M."/>
            <person name="Barbe V."/>
            <person name="Couloux A."/>
            <person name="Labadie K."/>
            <person name="Pelletier E."/>
            <person name="Souciet J-L."/>
            <person name="Boekhout T."/>
            <person name="Gabaldon T."/>
            <person name="Wincker P."/>
            <person name="Dujon B."/>
        </authorList>
    </citation>
    <scope>NUCLEOTIDE SEQUENCE</scope>
    <source>
        <strain evidence="7">CBS 1993</strain>
    </source>
</reference>
<dbReference type="GO" id="GO:0006508">
    <property type="term" value="P:proteolysis"/>
    <property type="evidence" value="ECO:0007669"/>
    <property type="project" value="UniProtKB-KW"/>
</dbReference>
<dbReference type="Gene3D" id="3.40.395.10">
    <property type="entry name" value="Adenoviral Proteinase, Chain A"/>
    <property type="match status" value="1"/>
</dbReference>
<reference evidence="7" key="1">
    <citation type="submission" date="2013-12" db="EMBL/GenBank/DDBJ databases">
        <authorList>
            <person name="Genoscope - CEA"/>
        </authorList>
    </citation>
    <scope>NUCLEOTIDE SEQUENCE</scope>
    <source>
        <strain evidence="7">CBS 1993</strain>
    </source>
</reference>
<dbReference type="STRING" id="1382522.W6MFZ4"/>
<dbReference type="SUPFAM" id="SSF54001">
    <property type="entry name" value="Cysteine proteinases"/>
    <property type="match status" value="1"/>
</dbReference>
<dbReference type="OrthoDB" id="5065855at2759"/>
<gene>
    <name evidence="7" type="ORF">KUCA_T00000856001</name>
</gene>
<name>W6MFZ4_9ASCO</name>
<protein>
    <recommendedName>
        <fullName evidence="6">Ubiquitin-like protease family profile domain-containing protein</fullName>
    </recommendedName>
</protein>
<accession>W6MFZ4</accession>
<keyword evidence="2" id="KW-0645">Protease</keyword>
<evidence type="ECO:0000256" key="3">
    <source>
        <dbReference type="ARBA" id="ARBA00022801"/>
    </source>
</evidence>
<dbReference type="EMBL" id="HG793125">
    <property type="protein sequence ID" value="CDK24889.1"/>
    <property type="molecule type" value="Genomic_DNA"/>
</dbReference>
<dbReference type="InterPro" id="IPR003653">
    <property type="entry name" value="Peptidase_C48_C"/>
</dbReference>
<feature type="region of interest" description="Disordered" evidence="5">
    <location>
        <begin position="1"/>
        <end position="105"/>
    </location>
</feature>
<feature type="compositionally biased region" description="Basic and acidic residues" evidence="5">
    <location>
        <begin position="165"/>
        <end position="182"/>
    </location>
</feature>
<dbReference type="PANTHER" id="PTHR46468:SF1">
    <property type="entry name" value="SENTRIN-SPECIFIC PROTEASE 8"/>
    <property type="match status" value="1"/>
</dbReference>
<evidence type="ECO:0000259" key="6">
    <source>
        <dbReference type="PROSITE" id="PS50600"/>
    </source>
</evidence>
<dbReference type="GO" id="GO:0000338">
    <property type="term" value="P:protein deneddylation"/>
    <property type="evidence" value="ECO:0007669"/>
    <property type="project" value="TreeGrafter"/>
</dbReference>
<feature type="compositionally biased region" description="Basic and acidic residues" evidence="5">
    <location>
        <begin position="85"/>
        <end position="98"/>
    </location>
</feature>
<evidence type="ECO:0000256" key="4">
    <source>
        <dbReference type="ARBA" id="ARBA00022807"/>
    </source>
</evidence>
<feature type="domain" description="Ubiquitin-like protease family profile" evidence="6">
    <location>
        <begin position="224"/>
        <end position="399"/>
    </location>
</feature>